<evidence type="ECO:0000313" key="2">
    <source>
        <dbReference type="EMBL" id="RED15726.1"/>
    </source>
</evidence>
<gene>
    <name evidence="2" type="ORF">DFR46_0729</name>
</gene>
<evidence type="ECO:0000256" key="1">
    <source>
        <dbReference type="SAM" id="Phobius"/>
    </source>
</evidence>
<dbReference type="EMBL" id="QRDP01000004">
    <property type="protein sequence ID" value="RED15726.1"/>
    <property type="molecule type" value="Genomic_DNA"/>
</dbReference>
<comment type="caution">
    <text evidence="2">The sequence shown here is derived from an EMBL/GenBank/DDBJ whole genome shotgun (WGS) entry which is preliminary data.</text>
</comment>
<accession>A0A3D9FF75</accession>
<dbReference type="RefSeq" id="WP_116235207.1">
    <property type="nucleotide sequence ID" value="NZ_QRDP01000004.1"/>
</dbReference>
<organism evidence="2 3">
    <name type="scientific">Parasphingopyxis lamellibrachiae</name>
    <dbReference type="NCBI Taxonomy" id="680125"/>
    <lineage>
        <taxon>Bacteria</taxon>
        <taxon>Pseudomonadati</taxon>
        <taxon>Pseudomonadota</taxon>
        <taxon>Alphaproteobacteria</taxon>
        <taxon>Sphingomonadales</taxon>
        <taxon>Sphingomonadaceae</taxon>
        <taxon>Parasphingopyxis</taxon>
    </lineage>
</organism>
<feature type="transmembrane region" description="Helical" evidence="1">
    <location>
        <begin position="60"/>
        <end position="80"/>
    </location>
</feature>
<dbReference type="OrthoDB" id="7618855at2"/>
<feature type="transmembrane region" description="Helical" evidence="1">
    <location>
        <begin position="142"/>
        <end position="158"/>
    </location>
</feature>
<reference evidence="2 3" key="1">
    <citation type="submission" date="2018-07" db="EMBL/GenBank/DDBJ databases">
        <title>Genomic Encyclopedia of Type Strains, Phase IV (KMG-IV): sequencing the most valuable type-strain genomes for metagenomic binning, comparative biology and taxonomic classification.</title>
        <authorList>
            <person name="Goeker M."/>
        </authorList>
    </citation>
    <scope>NUCLEOTIDE SEQUENCE [LARGE SCALE GENOMIC DNA]</scope>
    <source>
        <strain evidence="2 3">DSM 26725</strain>
    </source>
</reference>
<keyword evidence="1" id="KW-1133">Transmembrane helix</keyword>
<keyword evidence="1" id="KW-0812">Transmembrane</keyword>
<dbReference type="AlphaFoldDB" id="A0A3D9FF75"/>
<name>A0A3D9FF75_9SPHN</name>
<proteinExistence type="predicted"/>
<keyword evidence="3" id="KW-1185">Reference proteome</keyword>
<dbReference type="Pfam" id="PF09933">
    <property type="entry name" value="DUF2165"/>
    <property type="match status" value="1"/>
</dbReference>
<sequence length="161" mass="16966">MIRIIKILLIVSVASWALLGAVENVVDWGGTTGAVAATVSMSTFEGGAESWKATSSVAVVTTGALLILLGKLIAGLFCLAGAWRMWSARASDAVAFQNAKVLALAGCGTAVLLLFAGWIVIAETWFELWRSEMMRDLALQSAFRYGAMIGVIALIVGARDD</sequence>
<keyword evidence="1" id="KW-0472">Membrane</keyword>
<dbReference type="Proteomes" id="UP000256310">
    <property type="component" value="Unassembled WGS sequence"/>
</dbReference>
<protein>
    <submittedName>
        <fullName evidence="2">Putative small integral membrane protein</fullName>
    </submittedName>
</protein>
<evidence type="ECO:0000313" key="3">
    <source>
        <dbReference type="Proteomes" id="UP000256310"/>
    </source>
</evidence>
<dbReference type="InterPro" id="IPR018681">
    <property type="entry name" value="DUF2165_transmembrane"/>
</dbReference>
<feature type="transmembrane region" description="Helical" evidence="1">
    <location>
        <begin position="101"/>
        <end position="122"/>
    </location>
</feature>